<comment type="caution">
    <text evidence="2">The sequence shown here is derived from an EMBL/GenBank/DDBJ whole genome shotgun (WGS) entry which is preliminary data.</text>
</comment>
<name>V6JX14_STRRC</name>
<evidence type="ECO:0000313" key="3">
    <source>
        <dbReference type="Proteomes" id="UP000017984"/>
    </source>
</evidence>
<feature type="region of interest" description="Disordered" evidence="1">
    <location>
        <begin position="198"/>
        <end position="218"/>
    </location>
</feature>
<protein>
    <submittedName>
        <fullName evidence="2">Uncharacterized protein</fullName>
    </submittedName>
</protein>
<proteinExistence type="predicted"/>
<keyword evidence="3" id="KW-1185">Reference proteome</keyword>
<accession>V6JX14</accession>
<organism evidence="2 3">
    <name type="scientific">Streptomyces roseochromogenus subsp. oscitans DS 12.976</name>
    <dbReference type="NCBI Taxonomy" id="1352936"/>
    <lineage>
        <taxon>Bacteria</taxon>
        <taxon>Bacillati</taxon>
        <taxon>Actinomycetota</taxon>
        <taxon>Actinomycetes</taxon>
        <taxon>Kitasatosporales</taxon>
        <taxon>Streptomycetaceae</taxon>
        <taxon>Streptomyces</taxon>
    </lineage>
</organism>
<dbReference type="Proteomes" id="UP000017984">
    <property type="component" value="Chromosome"/>
</dbReference>
<dbReference type="PATRIC" id="fig|1352936.5.peg.6375"/>
<reference evidence="2 3" key="1">
    <citation type="journal article" date="2014" name="Genome Announc.">
        <title>Draft Genome Sequence of Streptomyces roseochromogenes subsp. oscitans DS 12.976, Producer of the Aminocoumarin Antibiotic Clorobiocin.</title>
        <authorList>
            <person name="Ruckert C."/>
            <person name="Kalinowski J."/>
            <person name="Heide L."/>
            <person name="Apel A.K."/>
        </authorList>
    </citation>
    <scope>NUCLEOTIDE SEQUENCE [LARGE SCALE GENOMIC DNA]</scope>
    <source>
        <strain evidence="2 3">DS 12.976</strain>
    </source>
</reference>
<dbReference type="AlphaFoldDB" id="V6JX14"/>
<dbReference type="EMBL" id="AWQX01000267">
    <property type="protein sequence ID" value="EST24367.1"/>
    <property type="molecule type" value="Genomic_DNA"/>
</dbReference>
<evidence type="ECO:0000313" key="2">
    <source>
        <dbReference type="EMBL" id="EST24367.1"/>
    </source>
</evidence>
<dbReference type="STRING" id="1352936.M878_30605"/>
<dbReference type="HOGENOM" id="CLU_966190_0_0_11"/>
<gene>
    <name evidence="2" type="ORF">M878_30605</name>
</gene>
<sequence length="288" mass="32185">MSMPAIPTPPGLWRALARDAVLNPEERAARDAVRAVWAHLAPPATVPPRAGRPLTERLQPYQLLIDLAGWKFRSVATEERAGAEGLGPNGAAVMVTVTIGRPVRAYVLRPSAKRSPHWLATSPTAVGHFIEHGQLPAKAKRHRPDSKCRCGKKGRFPSEAWAQKALVNILINKELRQKRHATERRVYRCPGDDRVWHQPDEVVPRDGTETHQARKDDPMTTERVNVRVLLLFGDQAEITTPYRDHMDPERVPVARLVRETGVQRDELVGAELVAVVGDEGELVRFERA</sequence>
<evidence type="ECO:0000256" key="1">
    <source>
        <dbReference type="SAM" id="MobiDB-lite"/>
    </source>
</evidence>